<evidence type="ECO:0000313" key="2">
    <source>
        <dbReference type="Proteomes" id="UP001381693"/>
    </source>
</evidence>
<evidence type="ECO:0000313" key="1">
    <source>
        <dbReference type="EMBL" id="KAK7050080.1"/>
    </source>
</evidence>
<gene>
    <name evidence="1" type="ORF">SK128_010195</name>
</gene>
<protein>
    <submittedName>
        <fullName evidence="1">Uncharacterized protein</fullName>
    </submittedName>
</protein>
<dbReference type="Gene3D" id="3.40.50.300">
    <property type="entry name" value="P-loop containing nucleotide triphosphate hydrolases"/>
    <property type="match status" value="1"/>
</dbReference>
<name>A0AAN8ZUJ7_HALRR</name>
<reference evidence="1 2" key="1">
    <citation type="submission" date="2023-11" db="EMBL/GenBank/DDBJ databases">
        <title>Halocaridina rubra genome assembly.</title>
        <authorList>
            <person name="Smith C."/>
        </authorList>
    </citation>
    <scope>NUCLEOTIDE SEQUENCE [LARGE SCALE GENOMIC DNA]</scope>
    <source>
        <strain evidence="1">EP-1</strain>
        <tissue evidence="1">Whole</tissue>
    </source>
</reference>
<keyword evidence="2" id="KW-1185">Reference proteome</keyword>
<accession>A0AAN8ZUJ7</accession>
<dbReference type="Proteomes" id="UP001381693">
    <property type="component" value="Unassembled WGS sequence"/>
</dbReference>
<dbReference type="EMBL" id="JAXCGZ010021474">
    <property type="protein sequence ID" value="KAK7050080.1"/>
    <property type="molecule type" value="Genomic_DNA"/>
</dbReference>
<dbReference type="InterPro" id="IPR027417">
    <property type="entry name" value="P-loop_NTPase"/>
</dbReference>
<sequence>MNELLCSTVVLYHHLDPNTPLNRDRLVSESHKQTPQANIGQHILGRKNRVVIDFSMYILQQSANSSNVVAPMLLCGAPGTGNSMLLKNVAYSLSHQQENNSDLKFQLVLYLDEWNRKSNHQLGTPPVNNSSEFWDQIFKCIRVLAQNIVNTYGLESVKVVIREYIREILFLVKWNSLSLGSLLKDMLG</sequence>
<comment type="caution">
    <text evidence="1">The sequence shown here is derived from an EMBL/GenBank/DDBJ whole genome shotgun (WGS) entry which is preliminary data.</text>
</comment>
<organism evidence="1 2">
    <name type="scientific">Halocaridina rubra</name>
    <name type="common">Hawaiian red shrimp</name>
    <dbReference type="NCBI Taxonomy" id="373956"/>
    <lineage>
        <taxon>Eukaryota</taxon>
        <taxon>Metazoa</taxon>
        <taxon>Ecdysozoa</taxon>
        <taxon>Arthropoda</taxon>
        <taxon>Crustacea</taxon>
        <taxon>Multicrustacea</taxon>
        <taxon>Malacostraca</taxon>
        <taxon>Eumalacostraca</taxon>
        <taxon>Eucarida</taxon>
        <taxon>Decapoda</taxon>
        <taxon>Pleocyemata</taxon>
        <taxon>Caridea</taxon>
        <taxon>Atyoidea</taxon>
        <taxon>Atyidae</taxon>
        <taxon>Halocaridina</taxon>
    </lineage>
</organism>
<dbReference type="AlphaFoldDB" id="A0AAN8ZUJ7"/>
<proteinExistence type="predicted"/>